<gene>
    <name evidence="1" type="ORF">ALQ36_00390</name>
</gene>
<protein>
    <submittedName>
        <fullName evidence="1">Uncharacterized protein</fullName>
    </submittedName>
</protein>
<accession>A0A3M3Y5B7</accession>
<name>A0A3M3Y5B7_9PSED</name>
<proteinExistence type="predicted"/>
<dbReference type="AlphaFoldDB" id="A0A3M3Y5B7"/>
<reference evidence="1 2" key="1">
    <citation type="submission" date="2018-08" db="EMBL/GenBank/DDBJ databases">
        <title>Recombination of ecologically and evolutionarily significant loci maintains genetic cohesion in the Pseudomonas syringae species complex.</title>
        <authorList>
            <person name="Dillon M."/>
            <person name="Thakur S."/>
            <person name="Almeida R.N.D."/>
            <person name="Weir B.S."/>
            <person name="Guttman D.S."/>
        </authorList>
    </citation>
    <scope>NUCLEOTIDE SEQUENCE [LARGE SCALE GENOMIC DNA]</scope>
    <source>
        <strain evidence="1 2">ICMP 2732</strain>
    </source>
</reference>
<comment type="caution">
    <text evidence="1">The sequence shown here is derived from an EMBL/GenBank/DDBJ whole genome shotgun (WGS) entry which is preliminary data.</text>
</comment>
<organism evidence="1 2">
    <name type="scientific">Pseudomonas syringae pv. primulae</name>
    <dbReference type="NCBI Taxonomy" id="251707"/>
    <lineage>
        <taxon>Bacteria</taxon>
        <taxon>Pseudomonadati</taxon>
        <taxon>Pseudomonadota</taxon>
        <taxon>Gammaproteobacteria</taxon>
        <taxon>Pseudomonadales</taxon>
        <taxon>Pseudomonadaceae</taxon>
        <taxon>Pseudomonas</taxon>
    </lineage>
</organism>
<dbReference type="RefSeq" id="WP_122275603.1">
    <property type="nucleotide sequence ID" value="NZ_RBPY01000093.1"/>
</dbReference>
<sequence>MSDFSPLGIIKSQAKQYGRQHDMKLSAAQEALARQVGFDEYHELVVVAQRNPTDPRLMRAAFGVRDFEEAIHEDDVFSELDQELEHLLSGAMAETNASEFAIGESEVESTAYDHATGVLRLGMSITYEGQQDPDRVYYGRAFFLQAEVDLIRRDGKWSLGEDGVSITSSETDADRDRRTEWEYMTHQQAAEGEEHRPSISMAQAMASGLEISLEDAELLADSEVKAHTSNNGMIHSYWVDVEPYAKGALRADLLARFGTLEFEVDVNPLDDFHPDR</sequence>
<dbReference type="Proteomes" id="UP000281350">
    <property type="component" value="Unassembled WGS sequence"/>
</dbReference>
<dbReference type="EMBL" id="RBPY01000093">
    <property type="protein sequence ID" value="RMO77538.1"/>
    <property type="molecule type" value="Genomic_DNA"/>
</dbReference>
<evidence type="ECO:0000313" key="2">
    <source>
        <dbReference type="Proteomes" id="UP000281350"/>
    </source>
</evidence>
<evidence type="ECO:0000313" key="1">
    <source>
        <dbReference type="EMBL" id="RMO77538.1"/>
    </source>
</evidence>